<dbReference type="Pfam" id="PF00535">
    <property type="entry name" value="Glycos_transf_2"/>
    <property type="match status" value="1"/>
</dbReference>
<evidence type="ECO:0000313" key="2">
    <source>
        <dbReference type="EMBL" id="SAL51191.1"/>
    </source>
</evidence>
<feature type="domain" description="Glycosyltransferase 2-like" evidence="1">
    <location>
        <begin position="9"/>
        <end position="111"/>
    </location>
</feature>
<proteinExistence type="predicted"/>
<organism evidence="2 3">
    <name type="scientific">Caballeronia sordidicola</name>
    <name type="common">Burkholderia sordidicola</name>
    <dbReference type="NCBI Taxonomy" id="196367"/>
    <lineage>
        <taxon>Bacteria</taxon>
        <taxon>Pseudomonadati</taxon>
        <taxon>Pseudomonadota</taxon>
        <taxon>Betaproteobacteria</taxon>
        <taxon>Burkholderiales</taxon>
        <taxon>Burkholderiaceae</taxon>
        <taxon>Caballeronia</taxon>
    </lineage>
</organism>
<gene>
    <name evidence="2" type="ORF">AWB64_05454</name>
</gene>
<name>A0A158I506_CABSO</name>
<evidence type="ECO:0000313" key="3">
    <source>
        <dbReference type="Proteomes" id="UP000054893"/>
    </source>
</evidence>
<sequence length="249" mass="28236">MPNRKPAVTVVVPSFNQGRFLKDALRSIASQSVPTEIFVMDGGSTDNSVSIIRNWESKLAGWRSHKDDGQAAAINEGIALGTAPYVCWLNSDDFLLPGGLGKLVAALERHSMWPAAYGKALHLDEVTGRRTPAWVEPFNERRMATRCVITQPASLVRRSAWTAVGGLDTSLKMALDYDLWWRLYRTGGPLGFVDEEVAVNRNHDETKTRIHRRLHYKEAMETVRRHHGHVPLKWWLAQPYAVWWKTLIR</sequence>
<dbReference type="InterPro" id="IPR050834">
    <property type="entry name" value="Glycosyltransf_2"/>
</dbReference>
<dbReference type="EMBL" id="FCOC02000025">
    <property type="protein sequence ID" value="SAL51191.1"/>
    <property type="molecule type" value="Genomic_DNA"/>
</dbReference>
<dbReference type="RefSeq" id="WP_060858436.1">
    <property type="nucleotide sequence ID" value="NZ_FCOC02000025.1"/>
</dbReference>
<dbReference type="GO" id="GO:0016740">
    <property type="term" value="F:transferase activity"/>
    <property type="evidence" value="ECO:0007669"/>
    <property type="project" value="UniProtKB-KW"/>
</dbReference>
<dbReference type="InterPro" id="IPR029044">
    <property type="entry name" value="Nucleotide-diphossugar_trans"/>
</dbReference>
<reference evidence="2 3" key="1">
    <citation type="submission" date="2016-01" db="EMBL/GenBank/DDBJ databases">
        <authorList>
            <person name="Oliw E.H."/>
        </authorList>
    </citation>
    <scope>NUCLEOTIDE SEQUENCE [LARGE SCALE GENOMIC DNA]</scope>
    <source>
        <strain evidence="2">LMG 22029</strain>
    </source>
</reference>
<dbReference type="Proteomes" id="UP000054893">
    <property type="component" value="Unassembled WGS sequence"/>
</dbReference>
<dbReference type="CDD" id="cd06433">
    <property type="entry name" value="GT_2_WfgS_like"/>
    <property type="match status" value="1"/>
</dbReference>
<dbReference type="PANTHER" id="PTHR43685">
    <property type="entry name" value="GLYCOSYLTRANSFERASE"/>
    <property type="match status" value="1"/>
</dbReference>
<dbReference type="PANTHER" id="PTHR43685:SF11">
    <property type="entry name" value="GLYCOSYLTRANSFERASE TAGX-RELATED"/>
    <property type="match status" value="1"/>
</dbReference>
<dbReference type="Gene3D" id="3.90.550.10">
    <property type="entry name" value="Spore Coat Polysaccharide Biosynthesis Protein SpsA, Chain A"/>
    <property type="match status" value="1"/>
</dbReference>
<evidence type="ECO:0000259" key="1">
    <source>
        <dbReference type="Pfam" id="PF00535"/>
    </source>
</evidence>
<dbReference type="AlphaFoldDB" id="A0A158I506"/>
<dbReference type="OrthoDB" id="8564828at2"/>
<accession>A0A158I506</accession>
<dbReference type="SUPFAM" id="SSF53448">
    <property type="entry name" value="Nucleotide-diphospho-sugar transferases"/>
    <property type="match status" value="1"/>
</dbReference>
<protein>
    <submittedName>
        <fullName evidence="2">Glycosyl transferase family 2</fullName>
    </submittedName>
</protein>
<dbReference type="InterPro" id="IPR001173">
    <property type="entry name" value="Glyco_trans_2-like"/>
</dbReference>
<keyword evidence="2" id="KW-0808">Transferase</keyword>